<proteinExistence type="predicted"/>
<organism evidence="4 5">
    <name type="scientific">Lucifera butyrica</name>
    <dbReference type="NCBI Taxonomy" id="1351585"/>
    <lineage>
        <taxon>Bacteria</taxon>
        <taxon>Bacillati</taxon>
        <taxon>Bacillota</taxon>
        <taxon>Negativicutes</taxon>
        <taxon>Veillonellales</taxon>
        <taxon>Veillonellaceae</taxon>
        <taxon>Lucifera</taxon>
    </lineage>
</organism>
<evidence type="ECO:0000313" key="5">
    <source>
        <dbReference type="Proteomes" id="UP000277811"/>
    </source>
</evidence>
<dbReference type="Pfam" id="PF03358">
    <property type="entry name" value="FMN_red"/>
    <property type="match status" value="1"/>
</dbReference>
<dbReference type="InterPro" id="IPR029039">
    <property type="entry name" value="Flavoprotein-like_sf"/>
</dbReference>
<keyword evidence="2" id="KW-0288">FMN</keyword>
<sequence length="251" mass="28095">MRILALNGSHRGEAGCTQWLLDKLAEGAVAAGAEFETVVLAKQKITPCSGCETCHTSQHYLRCIYEEEDDIKAIFEKMKTADLLIYATPVYIFTISGLMKTFLDRFNSTAGSKGLRLTKSGLFFGSIDEAIYSKPFVVLTCCGNVEPETVRNIISYFKTFSKFLDAPIVGTLVRKSVGMLEFDKEEPQQRKPVVNEVVAAYIQAGKELATQGRIRTGTEKKANRHILGVPFLDFLMRFRLFKKMAIKRAKN</sequence>
<dbReference type="RefSeq" id="WP_165866060.1">
    <property type="nucleotide sequence ID" value="NZ_UPPP01000090.1"/>
</dbReference>
<keyword evidence="5" id="KW-1185">Reference proteome</keyword>
<name>A0A498RB36_9FIRM</name>
<reference evidence="4 5" key="1">
    <citation type="submission" date="2018-06" db="EMBL/GenBank/DDBJ databases">
        <authorList>
            <person name="Strepis N."/>
        </authorList>
    </citation>
    <scope>NUCLEOTIDE SEQUENCE [LARGE SCALE GENOMIC DNA]</scope>
    <source>
        <strain evidence="4">LUCI</strain>
    </source>
</reference>
<dbReference type="SUPFAM" id="SSF52218">
    <property type="entry name" value="Flavoproteins"/>
    <property type="match status" value="1"/>
</dbReference>
<dbReference type="Proteomes" id="UP000277811">
    <property type="component" value="Unassembled WGS sequence"/>
</dbReference>
<evidence type="ECO:0000256" key="1">
    <source>
        <dbReference type="ARBA" id="ARBA00022630"/>
    </source>
</evidence>
<evidence type="ECO:0000313" key="4">
    <source>
        <dbReference type="EMBL" id="VBB08439.1"/>
    </source>
</evidence>
<evidence type="ECO:0000259" key="3">
    <source>
        <dbReference type="Pfam" id="PF03358"/>
    </source>
</evidence>
<dbReference type="AlphaFoldDB" id="A0A498RB36"/>
<accession>A0A498RB36</accession>
<dbReference type="PANTHER" id="PTHR43278:SF2">
    <property type="entry name" value="IRON-SULFUR FLAVOPROTEIN"/>
    <property type="match status" value="1"/>
</dbReference>
<dbReference type="GO" id="GO:0016491">
    <property type="term" value="F:oxidoreductase activity"/>
    <property type="evidence" value="ECO:0007669"/>
    <property type="project" value="InterPro"/>
</dbReference>
<feature type="domain" description="NADPH-dependent FMN reductase-like" evidence="3">
    <location>
        <begin position="1"/>
        <end position="116"/>
    </location>
</feature>
<gene>
    <name evidence="4" type="ORF">LUCI_3711</name>
</gene>
<dbReference type="InterPro" id="IPR005025">
    <property type="entry name" value="FMN_Rdtase-like_dom"/>
</dbReference>
<evidence type="ECO:0000256" key="2">
    <source>
        <dbReference type="ARBA" id="ARBA00022643"/>
    </source>
</evidence>
<dbReference type="InterPro" id="IPR051796">
    <property type="entry name" value="ISF_SsuE-like"/>
</dbReference>
<keyword evidence="1" id="KW-0285">Flavoprotein</keyword>
<protein>
    <submittedName>
        <fullName evidence="4">Nadph-dependent fmn reductase</fullName>
    </submittedName>
</protein>
<dbReference type="Gene3D" id="3.40.50.360">
    <property type="match status" value="1"/>
</dbReference>
<dbReference type="EMBL" id="UPPP01000090">
    <property type="protein sequence ID" value="VBB08439.1"/>
    <property type="molecule type" value="Genomic_DNA"/>
</dbReference>
<dbReference type="PANTHER" id="PTHR43278">
    <property type="entry name" value="NAD(P)H-DEPENDENT FMN-CONTAINING OXIDOREDUCTASE YWQN-RELATED"/>
    <property type="match status" value="1"/>
</dbReference>